<organism evidence="2 3">
    <name type="scientific">Knoellia flava</name>
    <dbReference type="NCBI Taxonomy" id="913969"/>
    <lineage>
        <taxon>Bacteria</taxon>
        <taxon>Bacillati</taxon>
        <taxon>Actinomycetota</taxon>
        <taxon>Actinomycetes</taxon>
        <taxon>Micrococcales</taxon>
        <taxon>Intrasporangiaceae</taxon>
        <taxon>Knoellia</taxon>
    </lineage>
</organism>
<comment type="caution">
    <text evidence="2">The sequence shown here is derived from an EMBL/GenBank/DDBJ whole genome shotgun (WGS) entry which is preliminary data.</text>
</comment>
<name>A0A8H9KQD1_9MICO</name>
<dbReference type="EMBL" id="BMEA01000001">
    <property type="protein sequence ID" value="GGB72165.1"/>
    <property type="molecule type" value="Genomic_DNA"/>
</dbReference>
<reference evidence="2" key="1">
    <citation type="journal article" date="2014" name="Int. J. Syst. Evol. Microbiol.">
        <title>Complete genome sequence of Corynebacterium casei LMG S-19264T (=DSM 44701T), isolated from a smear-ripened cheese.</title>
        <authorList>
            <consortium name="US DOE Joint Genome Institute (JGI-PGF)"/>
            <person name="Walter F."/>
            <person name="Albersmeier A."/>
            <person name="Kalinowski J."/>
            <person name="Ruckert C."/>
        </authorList>
    </citation>
    <scope>NUCLEOTIDE SEQUENCE</scope>
    <source>
        <strain evidence="2">CGMCC 1.10749</strain>
    </source>
</reference>
<sequence>MRTLRLVVAAVVVAAVSALGANAAQAEAAPSRGTVIQLDGWQW</sequence>
<protein>
    <submittedName>
        <fullName evidence="2">Uncharacterized protein</fullName>
    </submittedName>
</protein>
<keyword evidence="1" id="KW-0732">Signal</keyword>
<reference evidence="2" key="2">
    <citation type="submission" date="2020-09" db="EMBL/GenBank/DDBJ databases">
        <authorList>
            <person name="Sun Q."/>
            <person name="Zhou Y."/>
        </authorList>
    </citation>
    <scope>NUCLEOTIDE SEQUENCE</scope>
    <source>
        <strain evidence="2">CGMCC 1.10749</strain>
    </source>
</reference>
<dbReference type="Proteomes" id="UP000628079">
    <property type="component" value="Unassembled WGS sequence"/>
</dbReference>
<evidence type="ECO:0000313" key="2">
    <source>
        <dbReference type="EMBL" id="GGB72165.1"/>
    </source>
</evidence>
<evidence type="ECO:0000256" key="1">
    <source>
        <dbReference type="SAM" id="SignalP"/>
    </source>
</evidence>
<feature type="signal peptide" evidence="1">
    <location>
        <begin position="1"/>
        <end position="23"/>
    </location>
</feature>
<dbReference type="AlphaFoldDB" id="A0A8H9KQD1"/>
<accession>A0A8H9KQD1</accession>
<gene>
    <name evidence="2" type="ORF">GCM10011314_09530</name>
</gene>
<evidence type="ECO:0000313" key="3">
    <source>
        <dbReference type="Proteomes" id="UP000628079"/>
    </source>
</evidence>
<proteinExistence type="predicted"/>
<feature type="chain" id="PRO_5039695651" evidence="1">
    <location>
        <begin position="24"/>
        <end position="43"/>
    </location>
</feature>
<dbReference type="RefSeq" id="WP_268234553.1">
    <property type="nucleotide sequence ID" value="NZ_BMEA01000001.1"/>
</dbReference>